<sequence length="126" mass="13740">MGSQRPRLASPRLASSKLELCLDPAKSKIPAVKTVTKPNTALQCPVMPSCAQQHPPRAHSLASSSNGLSRVPQKRRLAATMRYRKLQCSQADRRLLPPFHSNDPPASSSPALVWAADGRRLGPRKK</sequence>
<proteinExistence type="predicted"/>
<dbReference type="AlphaFoldDB" id="W3VH82"/>
<protein>
    <submittedName>
        <fullName evidence="2">Uncharacterized protein</fullName>
    </submittedName>
</protein>
<feature type="region of interest" description="Disordered" evidence="1">
    <location>
        <begin position="52"/>
        <end position="72"/>
    </location>
</feature>
<dbReference type="Proteomes" id="UP000019462">
    <property type="component" value="Unassembled WGS sequence"/>
</dbReference>
<evidence type="ECO:0000313" key="2">
    <source>
        <dbReference type="EMBL" id="ETS61018.1"/>
    </source>
</evidence>
<organism evidence="2 3">
    <name type="scientific">Moesziomyces aphidis</name>
    <name type="common">Pseudozyma aphidis</name>
    <dbReference type="NCBI Taxonomy" id="84754"/>
    <lineage>
        <taxon>Eukaryota</taxon>
        <taxon>Fungi</taxon>
        <taxon>Dikarya</taxon>
        <taxon>Basidiomycota</taxon>
        <taxon>Ustilaginomycotina</taxon>
        <taxon>Ustilaginomycetes</taxon>
        <taxon>Ustilaginales</taxon>
        <taxon>Ustilaginaceae</taxon>
        <taxon>Moesziomyces</taxon>
    </lineage>
</organism>
<accession>W3VH82</accession>
<evidence type="ECO:0000256" key="1">
    <source>
        <dbReference type="SAM" id="MobiDB-lite"/>
    </source>
</evidence>
<feature type="region of interest" description="Disordered" evidence="1">
    <location>
        <begin position="92"/>
        <end position="126"/>
    </location>
</feature>
<evidence type="ECO:0000313" key="3">
    <source>
        <dbReference type="Proteomes" id="UP000019462"/>
    </source>
</evidence>
<name>W3VH82_MOEAP</name>
<dbReference type="HOGENOM" id="CLU_1982506_0_0_1"/>
<keyword evidence="3" id="KW-1185">Reference proteome</keyword>
<gene>
    <name evidence="2" type="ORF">PaG_04954</name>
</gene>
<comment type="caution">
    <text evidence="2">The sequence shown here is derived from an EMBL/GenBank/DDBJ whole genome shotgun (WGS) entry which is preliminary data.</text>
</comment>
<dbReference type="EMBL" id="AWNI01000022">
    <property type="protein sequence ID" value="ETS61018.1"/>
    <property type="molecule type" value="Genomic_DNA"/>
</dbReference>
<reference evidence="2 3" key="1">
    <citation type="journal article" date="2014" name="Genome Announc.">
        <title>Genome sequence of the basidiomycetous fungus Pseudozyma aphidis DSM70725, an efficient producer of biosurfactant mannosylerythritol lipids.</title>
        <authorList>
            <person name="Lorenz S."/>
            <person name="Guenther M."/>
            <person name="Grumaz C."/>
            <person name="Rupp S."/>
            <person name="Zibek S."/>
            <person name="Sohn K."/>
        </authorList>
    </citation>
    <scope>NUCLEOTIDE SEQUENCE [LARGE SCALE GENOMIC DNA]</scope>
    <source>
        <strain evidence="3">ATCC 32657 / CBS 517.83 / DSM 70725 / JCM 10318 / NBRC 10182 / NRRL Y-7954 / St-0401</strain>
    </source>
</reference>